<comment type="caution">
    <text evidence="1">The sequence shown here is derived from an EMBL/GenBank/DDBJ whole genome shotgun (WGS) entry which is preliminary data.</text>
</comment>
<reference evidence="1" key="1">
    <citation type="journal article" date="2014" name="Int. J. Syst. Evol. Microbiol.">
        <title>Complete genome sequence of Corynebacterium casei LMG S-19264T (=DSM 44701T), isolated from a smear-ripened cheese.</title>
        <authorList>
            <consortium name="US DOE Joint Genome Institute (JGI-PGF)"/>
            <person name="Walter F."/>
            <person name="Albersmeier A."/>
            <person name="Kalinowski J."/>
            <person name="Ruckert C."/>
        </authorList>
    </citation>
    <scope>NUCLEOTIDE SEQUENCE</scope>
    <source>
        <strain evidence="1">VKM B-2935</strain>
    </source>
</reference>
<evidence type="ECO:0000313" key="2">
    <source>
        <dbReference type="Proteomes" id="UP001143328"/>
    </source>
</evidence>
<dbReference type="Proteomes" id="UP001143328">
    <property type="component" value="Unassembled WGS sequence"/>
</dbReference>
<protein>
    <submittedName>
        <fullName evidence="1">Uncharacterized protein</fullName>
    </submittedName>
</protein>
<evidence type="ECO:0000313" key="1">
    <source>
        <dbReference type="EMBL" id="GLK91777.1"/>
    </source>
</evidence>
<dbReference type="AlphaFoldDB" id="A0A9W6KA57"/>
<accession>A0A9W6KA57</accession>
<gene>
    <name evidence="1" type="ORF">GCM10017655_48410</name>
</gene>
<keyword evidence="2" id="KW-1185">Reference proteome</keyword>
<sequence length="145" mass="17253">MIKKTRFRNSNLDDAMVIRIVQLLDGWPNERLSWKAFIEKIELATRKRYTRQALHNHARIRDAFALKKTVLRSCIKPQIPSPTPDQERILRLEAEVNRLKMENNNLLEQFHRWVYNGHLYSLGENMRSIMNSPLPSNFRDPSRID</sequence>
<proteinExistence type="predicted"/>
<dbReference type="EMBL" id="BSFN01000025">
    <property type="protein sequence ID" value="GLK91777.1"/>
    <property type="molecule type" value="Genomic_DNA"/>
</dbReference>
<reference evidence="1" key="2">
    <citation type="submission" date="2023-01" db="EMBL/GenBank/DDBJ databases">
        <authorList>
            <person name="Sun Q."/>
            <person name="Evtushenko L."/>
        </authorList>
    </citation>
    <scope>NUCLEOTIDE SEQUENCE</scope>
    <source>
        <strain evidence="1">VKM B-2935</strain>
    </source>
</reference>
<name>A0A9W6KA57_9PSED</name>
<organism evidence="1 2">
    <name type="scientific">Pseudomonas turukhanskensis</name>
    <dbReference type="NCBI Taxonomy" id="1806536"/>
    <lineage>
        <taxon>Bacteria</taxon>
        <taxon>Pseudomonadati</taxon>
        <taxon>Pseudomonadota</taxon>
        <taxon>Gammaproteobacteria</taxon>
        <taxon>Pseudomonadales</taxon>
        <taxon>Pseudomonadaceae</taxon>
        <taxon>Pseudomonas</taxon>
    </lineage>
</organism>